<keyword evidence="2" id="KW-1185">Reference proteome</keyword>
<organism evidence="1 2">
    <name type="scientific">Ehrlichia sennetsu (strain ATCC VR-367 / Miyayama)</name>
    <name type="common">Neorickettsia sennetsu</name>
    <dbReference type="NCBI Taxonomy" id="222891"/>
    <lineage>
        <taxon>Bacteria</taxon>
        <taxon>Pseudomonadati</taxon>
        <taxon>Pseudomonadota</taxon>
        <taxon>Alphaproteobacteria</taxon>
        <taxon>Rickettsiales</taxon>
        <taxon>Anaplasmataceae</taxon>
        <taxon>Ehrlichia</taxon>
    </lineage>
</organism>
<evidence type="ECO:0000313" key="2">
    <source>
        <dbReference type="Proteomes" id="UP000001942"/>
    </source>
</evidence>
<dbReference type="STRING" id="222891.NSE_0912"/>
<evidence type="ECO:0000313" key="1">
    <source>
        <dbReference type="EMBL" id="ABD45654.1"/>
    </source>
</evidence>
<protein>
    <submittedName>
        <fullName evidence="1">Uncharacterized protein</fullName>
    </submittedName>
</protein>
<dbReference type="EMBL" id="CP000237">
    <property type="protein sequence ID" value="ABD45654.1"/>
    <property type="molecule type" value="Genomic_DNA"/>
</dbReference>
<gene>
    <name evidence="1" type="ordered locus">NSE_0912</name>
</gene>
<dbReference type="AlphaFoldDB" id="Q2GCM0"/>
<dbReference type="KEGG" id="nse:NSE_0912"/>
<dbReference type="HOGENOM" id="CLU_3155353_0_0_5"/>
<name>Q2GCM0_EHRS3</name>
<reference evidence="1 2" key="1">
    <citation type="journal article" date="2006" name="PLoS Genet.">
        <title>Comparative genomics of emerging human ehrlichiosis agents.</title>
        <authorList>
            <person name="Dunning Hotopp J.C."/>
            <person name="Lin M."/>
            <person name="Madupu R."/>
            <person name="Crabtree J."/>
            <person name="Angiuoli S.V."/>
            <person name="Eisen J.A."/>
            <person name="Seshadri R."/>
            <person name="Ren Q."/>
            <person name="Wu M."/>
            <person name="Utterback T.R."/>
            <person name="Smith S."/>
            <person name="Lewis M."/>
            <person name="Khouri H."/>
            <person name="Zhang C."/>
            <person name="Niu H."/>
            <person name="Lin Q."/>
            <person name="Ohashi N."/>
            <person name="Zhi N."/>
            <person name="Nelson W."/>
            <person name="Brinkac L.M."/>
            <person name="Dodson R.J."/>
            <person name="Rosovitz M.J."/>
            <person name="Sundaram J."/>
            <person name="Daugherty S.C."/>
            <person name="Davidsen T."/>
            <person name="Durkin A.S."/>
            <person name="Gwinn M."/>
            <person name="Haft D.H."/>
            <person name="Selengut J.D."/>
            <person name="Sullivan S.A."/>
            <person name="Zafar N."/>
            <person name="Zhou L."/>
            <person name="Benahmed F."/>
            <person name="Forberger H."/>
            <person name="Halpin R."/>
            <person name="Mulligan S."/>
            <person name="Robinson J."/>
            <person name="White O."/>
            <person name="Rikihisa Y."/>
            <person name="Tettelin H."/>
        </authorList>
    </citation>
    <scope>NUCLEOTIDE SEQUENCE [LARGE SCALE GENOMIC DNA]</scope>
    <source>
        <strain evidence="2">ATCC VR-367 / Miyayama</strain>
    </source>
</reference>
<sequence>MRRFVQSNRKLKVFETFVVYVDERGSYDTQCVNRVNLTGVLAFLWIPV</sequence>
<dbReference type="Proteomes" id="UP000001942">
    <property type="component" value="Chromosome"/>
</dbReference>
<proteinExistence type="predicted"/>
<accession>Q2GCM0</accession>